<dbReference type="GeneID" id="61109316"/>
<dbReference type="Gene3D" id="1.10.10.10">
    <property type="entry name" value="Winged helix-like DNA-binding domain superfamily/Winged helix DNA-binding domain"/>
    <property type="match status" value="1"/>
</dbReference>
<dbReference type="Pfam" id="PF07261">
    <property type="entry name" value="DnaB_2"/>
    <property type="match status" value="1"/>
</dbReference>
<protein>
    <submittedName>
        <fullName evidence="4">DNA replication protein dnaD</fullName>
    </submittedName>
</protein>
<accession>A0A084A948</accession>
<dbReference type="Proteomes" id="UP000028401">
    <property type="component" value="Unassembled WGS sequence"/>
</dbReference>
<dbReference type="PATRIC" id="fig|1415168.3.peg.2015"/>
<dbReference type="EMBL" id="AZSI01000105">
    <property type="protein sequence ID" value="KEY61827.1"/>
    <property type="molecule type" value="Genomic_DNA"/>
</dbReference>
<dbReference type="SMR" id="A0A084A948"/>
<sequence>MDYYDEYSKGHLVLPTVILSHFSELFPSAFDFLVWLYFFENREIAPSEIADKTGKKMSEVNQAIDSLSKFGAMKVTLIEIDGEMETFFDISPAFKHLDELVGSPALNLKAEDKKVQDEGQLKELISMFEAEMGMISPVQMEELRAWLFEDGYDLSLIKQALREAVLNRKVSLNYIKAILRNWKNDGVNSVQAIESRQMEREEAKRKKPQEDFYIPLDGPWNG</sequence>
<dbReference type="InterPro" id="IPR034829">
    <property type="entry name" value="DnaD-like_sf"/>
</dbReference>
<dbReference type="AlphaFoldDB" id="A0A084A948"/>
<reference evidence="4 5" key="1">
    <citation type="submission" date="2014-06" db="EMBL/GenBank/DDBJ databases">
        <title>Draft genome sequence of the putrescine producing strain Lactococcus lactis subsp cremoris GE214.</title>
        <authorList>
            <person name="Ladero V."/>
            <person name="Linares D.M."/>
            <person name="del Rio B."/>
            <person name="Mayo B."/>
            <person name="Martin M.C."/>
            <person name="Fernandez M."/>
            <person name="Alvarez M.A."/>
        </authorList>
    </citation>
    <scope>NUCLEOTIDE SEQUENCE [LARGE SCALE GENOMIC DNA]</scope>
    <source>
        <strain evidence="4 5">GE214</strain>
    </source>
</reference>
<name>A0A084A948_LACLC</name>
<dbReference type="InterPro" id="IPR053162">
    <property type="entry name" value="DnaD"/>
</dbReference>
<evidence type="ECO:0000313" key="4">
    <source>
        <dbReference type="EMBL" id="KEY61827.1"/>
    </source>
</evidence>
<dbReference type="RefSeq" id="WP_011835347.1">
    <property type="nucleotide sequence ID" value="NZ_AZSI01000105.1"/>
</dbReference>
<evidence type="ECO:0000259" key="3">
    <source>
        <dbReference type="Pfam" id="PF07261"/>
    </source>
</evidence>
<organism evidence="4 5">
    <name type="scientific">Lactococcus cremoris subsp. cremoris GE214</name>
    <dbReference type="NCBI Taxonomy" id="1415168"/>
    <lineage>
        <taxon>Bacteria</taxon>
        <taxon>Bacillati</taxon>
        <taxon>Bacillota</taxon>
        <taxon>Bacilli</taxon>
        <taxon>Lactobacillales</taxon>
        <taxon>Streptococcaceae</taxon>
        <taxon>Lactococcus</taxon>
        <taxon>Lactococcus cremoris subsp. cremoris</taxon>
    </lineage>
</organism>
<dbReference type="Gene3D" id="1.10.10.630">
    <property type="entry name" value="DnaD domain-like"/>
    <property type="match status" value="1"/>
</dbReference>
<evidence type="ECO:0000313" key="5">
    <source>
        <dbReference type="Proteomes" id="UP000028401"/>
    </source>
</evidence>
<feature type="domain" description="DnaB/C C-terminal" evidence="3">
    <location>
        <begin position="126"/>
        <end position="196"/>
    </location>
</feature>
<dbReference type="PANTHER" id="PTHR37293:SF6">
    <property type="entry name" value="DNA REPLICATION PROTEIN DNAD"/>
    <property type="match status" value="1"/>
</dbReference>
<evidence type="ECO:0000256" key="2">
    <source>
        <dbReference type="SAM" id="MobiDB-lite"/>
    </source>
</evidence>
<feature type="compositionally biased region" description="Basic and acidic residues" evidence="2">
    <location>
        <begin position="199"/>
        <end position="210"/>
    </location>
</feature>
<dbReference type="NCBIfam" id="TIGR01446">
    <property type="entry name" value="DnaD_dom"/>
    <property type="match status" value="1"/>
</dbReference>
<feature type="region of interest" description="Disordered" evidence="2">
    <location>
        <begin position="199"/>
        <end position="222"/>
    </location>
</feature>
<dbReference type="PANTHER" id="PTHR37293">
    <property type="entry name" value="PHAGE REPLICATION PROTEIN-RELATED"/>
    <property type="match status" value="1"/>
</dbReference>
<proteinExistence type="inferred from homology"/>
<comment type="caution">
    <text evidence="4">The sequence shown here is derived from an EMBL/GenBank/DDBJ whole genome shotgun (WGS) entry which is preliminary data.</text>
</comment>
<evidence type="ECO:0000256" key="1">
    <source>
        <dbReference type="ARBA" id="ARBA00093462"/>
    </source>
</evidence>
<gene>
    <name evidence="4" type="ORF">U725_01942</name>
</gene>
<dbReference type="InterPro" id="IPR006343">
    <property type="entry name" value="DnaB/C_C"/>
</dbReference>
<dbReference type="InterPro" id="IPR036388">
    <property type="entry name" value="WH-like_DNA-bd_sf"/>
</dbReference>
<dbReference type="SUPFAM" id="SSF158499">
    <property type="entry name" value="DnaD domain-like"/>
    <property type="match status" value="1"/>
</dbReference>
<comment type="similarity">
    <text evidence="1">Belongs to the DnaB/DnaD family.</text>
</comment>